<gene>
    <name evidence="1" type="ORF">C8D97_10599</name>
</gene>
<evidence type="ECO:0000313" key="2">
    <source>
        <dbReference type="Proteomes" id="UP000245790"/>
    </source>
</evidence>
<dbReference type="SMART" id="SM00671">
    <property type="entry name" value="SEL1"/>
    <property type="match status" value="2"/>
</dbReference>
<dbReference type="EMBL" id="QGGU01000005">
    <property type="protein sequence ID" value="PWK51784.1"/>
    <property type="molecule type" value="Genomic_DNA"/>
</dbReference>
<reference evidence="1 2" key="1">
    <citation type="submission" date="2018-05" db="EMBL/GenBank/DDBJ databases">
        <title>Genomic Encyclopedia of Type Strains, Phase IV (KMG-IV): sequencing the most valuable type-strain genomes for metagenomic binning, comparative biology and taxonomic classification.</title>
        <authorList>
            <person name="Goeker M."/>
        </authorList>
    </citation>
    <scope>NUCLEOTIDE SEQUENCE [LARGE SCALE GENOMIC DNA]</scope>
    <source>
        <strain evidence="1 2">DSM 25350</strain>
    </source>
</reference>
<keyword evidence="2" id="KW-1185">Reference proteome</keyword>
<name>A0A316FSV9_9GAMM</name>
<sequence length="249" mass="29038">MKIIEMLKNSMEDDYFSYNFNGLSVGISTGKASSLSLNYDFCADYLSDITVITSHFKDLGLEDELYALKNDNEKMLAKPYLNRWQWSWFSETYSVQIKLNADDSNINLELREFFDEFRDLNMPINRIADEFRLSQKPFQCEWKILHERCLNEAITECLDSMLMLYSMFINSKGCDRDTSAAMSWLQKAADAGDAFAQYRVGSDYLDGRFVQENIEKAQYYLCKAAEHENNRYSADAERALGRLRQQKNN</sequence>
<dbReference type="Pfam" id="PF08238">
    <property type="entry name" value="Sel1"/>
    <property type="match status" value="2"/>
</dbReference>
<dbReference type="InterPro" id="IPR011990">
    <property type="entry name" value="TPR-like_helical_dom_sf"/>
</dbReference>
<dbReference type="SUPFAM" id="SSF81901">
    <property type="entry name" value="HCP-like"/>
    <property type="match status" value="1"/>
</dbReference>
<dbReference type="Gene3D" id="1.25.40.10">
    <property type="entry name" value="Tetratricopeptide repeat domain"/>
    <property type="match status" value="1"/>
</dbReference>
<comment type="caution">
    <text evidence="1">The sequence shown here is derived from an EMBL/GenBank/DDBJ whole genome shotgun (WGS) entry which is preliminary data.</text>
</comment>
<dbReference type="InterPro" id="IPR006597">
    <property type="entry name" value="Sel1-like"/>
</dbReference>
<dbReference type="AlphaFoldDB" id="A0A316FSV9"/>
<protein>
    <submittedName>
        <fullName evidence="1">Sel1 repeat-containing protein</fullName>
    </submittedName>
</protein>
<proteinExistence type="predicted"/>
<dbReference type="Proteomes" id="UP000245790">
    <property type="component" value="Unassembled WGS sequence"/>
</dbReference>
<evidence type="ECO:0000313" key="1">
    <source>
        <dbReference type="EMBL" id="PWK51784.1"/>
    </source>
</evidence>
<organism evidence="1 2">
    <name type="scientific">Pleionea mediterranea</name>
    <dbReference type="NCBI Taxonomy" id="523701"/>
    <lineage>
        <taxon>Bacteria</taxon>
        <taxon>Pseudomonadati</taxon>
        <taxon>Pseudomonadota</taxon>
        <taxon>Gammaproteobacteria</taxon>
        <taxon>Oceanospirillales</taxon>
        <taxon>Pleioneaceae</taxon>
        <taxon>Pleionea</taxon>
    </lineage>
</organism>
<accession>A0A316FSV9</accession>